<comment type="caution">
    <text evidence="2">The sequence shown here is derived from an EMBL/GenBank/DDBJ whole genome shotgun (WGS) entry which is preliminary data.</text>
</comment>
<keyword evidence="1" id="KW-1133">Transmembrane helix</keyword>
<name>A0A7X3LYL5_9HYPH</name>
<keyword evidence="1" id="KW-0472">Membrane</keyword>
<keyword evidence="3" id="KW-1185">Reference proteome</keyword>
<evidence type="ECO:0000256" key="1">
    <source>
        <dbReference type="SAM" id="Phobius"/>
    </source>
</evidence>
<organism evidence="2 3">
    <name type="scientific">Stappia sediminis</name>
    <dbReference type="NCBI Taxonomy" id="2692190"/>
    <lineage>
        <taxon>Bacteria</taxon>
        <taxon>Pseudomonadati</taxon>
        <taxon>Pseudomonadota</taxon>
        <taxon>Alphaproteobacteria</taxon>
        <taxon>Hyphomicrobiales</taxon>
        <taxon>Stappiaceae</taxon>
        <taxon>Stappia</taxon>
    </lineage>
</organism>
<evidence type="ECO:0000313" key="3">
    <source>
        <dbReference type="Proteomes" id="UP000433101"/>
    </source>
</evidence>
<sequence length="212" mass="24121">MKETEPKDTVENELATVLMGALGEPGQGDADQSDECLWEETIAAPAKELQSVIVRRDEEQAQTPLCDIVREKDSAMDALTQTDAADTLVIATLRRKLEGEVRKRIELESDLALARDLARARELEIERIYARHRQREEELHWEAKDAHRRTYDEGYELGYAAAADYAVERFEKLTGNMPKKKGIIRRTLGFIFYICIGGFLALLFFDSGDKKK</sequence>
<dbReference type="EMBL" id="WUMV01000011">
    <property type="protein sequence ID" value="MXN67475.1"/>
    <property type="molecule type" value="Genomic_DNA"/>
</dbReference>
<accession>A0A7X3LYL5</accession>
<dbReference type="AlphaFoldDB" id="A0A7X3LYL5"/>
<proteinExistence type="predicted"/>
<feature type="transmembrane region" description="Helical" evidence="1">
    <location>
        <begin position="187"/>
        <end position="205"/>
    </location>
</feature>
<reference evidence="2 3" key="1">
    <citation type="submission" date="2019-12" db="EMBL/GenBank/DDBJ databases">
        <authorList>
            <person name="Li M."/>
        </authorList>
    </citation>
    <scope>NUCLEOTIDE SEQUENCE [LARGE SCALE GENOMIC DNA]</scope>
    <source>
        <strain evidence="2 3">GBMRC 2046</strain>
    </source>
</reference>
<evidence type="ECO:0000313" key="2">
    <source>
        <dbReference type="EMBL" id="MXN67475.1"/>
    </source>
</evidence>
<protein>
    <submittedName>
        <fullName evidence="2">Uncharacterized protein</fullName>
    </submittedName>
</protein>
<dbReference type="RefSeq" id="WP_160777728.1">
    <property type="nucleotide sequence ID" value="NZ_WUMV01000011.1"/>
</dbReference>
<gene>
    <name evidence="2" type="ORF">GR183_21420</name>
</gene>
<keyword evidence="1" id="KW-0812">Transmembrane</keyword>
<dbReference type="Proteomes" id="UP000433101">
    <property type="component" value="Unassembled WGS sequence"/>
</dbReference>